<feature type="transmembrane region" description="Helical" evidence="1">
    <location>
        <begin position="176"/>
        <end position="194"/>
    </location>
</feature>
<comment type="caution">
    <text evidence="2">The sequence shown here is derived from an EMBL/GenBank/DDBJ whole genome shotgun (WGS) entry which is preliminary data.</text>
</comment>
<proteinExistence type="predicted"/>
<name>A0A9Q1GQ78_9CARY</name>
<protein>
    <submittedName>
        <fullName evidence="2">Uncharacterized protein</fullName>
    </submittedName>
</protein>
<keyword evidence="1" id="KW-0812">Transmembrane</keyword>
<dbReference type="EMBL" id="JAKOGI010002007">
    <property type="protein sequence ID" value="KAJ8423279.1"/>
    <property type="molecule type" value="Genomic_DNA"/>
</dbReference>
<keyword evidence="1" id="KW-0472">Membrane</keyword>
<evidence type="ECO:0000256" key="1">
    <source>
        <dbReference type="SAM" id="Phobius"/>
    </source>
</evidence>
<feature type="transmembrane region" description="Helical" evidence="1">
    <location>
        <begin position="215"/>
        <end position="235"/>
    </location>
</feature>
<organism evidence="2 3">
    <name type="scientific">Carnegiea gigantea</name>
    <dbReference type="NCBI Taxonomy" id="171969"/>
    <lineage>
        <taxon>Eukaryota</taxon>
        <taxon>Viridiplantae</taxon>
        <taxon>Streptophyta</taxon>
        <taxon>Embryophyta</taxon>
        <taxon>Tracheophyta</taxon>
        <taxon>Spermatophyta</taxon>
        <taxon>Magnoliopsida</taxon>
        <taxon>eudicotyledons</taxon>
        <taxon>Gunneridae</taxon>
        <taxon>Pentapetalae</taxon>
        <taxon>Caryophyllales</taxon>
        <taxon>Cactineae</taxon>
        <taxon>Cactaceae</taxon>
        <taxon>Cactoideae</taxon>
        <taxon>Echinocereeae</taxon>
        <taxon>Carnegiea</taxon>
    </lineage>
</organism>
<accession>A0A9Q1GQ78</accession>
<reference evidence="2" key="1">
    <citation type="submission" date="2022-04" db="EMBL/GenBank/DDBJ databases">
        <title>Carnegiea gigantea Genome sequencing and assembly v2.</title>
        <authorList>
            <person name="Copetti D."/>
            <person name="Sanderson M.J."/>
            <person name="Burquez A."/>
            <person name="Wojciechowski M.F."/>
        </authorList>
    </citation>
    <scope>NUCLEOTIDE SEQUENCE</scope>
    <source>
        <strain evidence="2">SGP5-SGP5p</strain>
        <tissue evidence="2">Aerial part</tissue>
    </source>
</reference>
<sequence>MPFPLPSHFSRLDAMEFCMDGTSSVPVDCVVKLSDISTDPCDTYEKKISLERKTANLVSEGGIQALLVLFDPALSSSTMNILEPKPPDPFLRSSPLSCAGLFSSQYPKVFPSAERSTPSALLSCSGLPINVPTSKIYLGRSEISAFEHSIQTILDPLAAVLRSAYQKSMSSLPRSFYLGFSPSLLFGAPIAVVVTSKAQIDLTRRTMAIPDIRKMMFSTLCPIVVFVCVSCTSIAQKVTIDKFVAQAKIQPALMVFLWLQPNCCFLSGNKISVPLVFKALVLTHVLPLL</sequence>
<keyword evidence="3" id="KW-1185">Reference proteome</keyword>
<keyword evidence="1" id="KW-1133">Transmembrane helix</keyword>
<evidence type="ECO:0000313" key="3">
    <source>
        <dbReference type="Proteomes" id="UP001153076"/>
    </source>
</evidence>
<evidence type="ECO:0000313" key="2">
    <source>
        <dbReference type="EMBL" id="KAJ8423279.1"/>
    </source>
</evidence>
<dbReference type="Proteomes" id="UP001153076">
    <property type="component" value="Unassembled WGS sequence"/>
</dbReference>
<dbReference type="AlphaFoldDB" id="A0A9Q1GQ78"/>
<gene>
    <name evidence="2" type="ORF">Cgig2_022163</name>
</gene>